<dbReference type="InterPro" id="IPR021109">
    <property type="entry name" value="Peptidase_aspartic_dom_sf"/>
</dbReference>
<keyword evidence="2" id="KW-1185">Reference proteome</keyword>
<accession>A0A0C9V4A1</accession>
<organism evidence="1 2">
    <name type="scientific">Sphaerobolus stellatus (strain SS14)</name>
    <dbReference type="NCBI Taxonomy" id="990650"/>
    <lineage>
        <taxon>Eukaryota</taxon>
        <taxon>Fungi</taxon>
        <taxon>Dikarya</taxon>
        <taxon>Basidiomycota</taxon>
        <taxon>Agaricomycotina</taxon>
        <taxon>Agaricomycetes</taxon>
        <taxon>Phallomycetidae</taxon>
        <taxon>Geastrales</taxon>
        <taxon>Sphaerobolaceae</taxon>
        <taxon>Sphaerobolus</taxon>
    </lineage>
</organism>
<protein>
    <submittedName>
        <fullName evidence="1">Uncharacterized protein</fullName>
    </submittedName>
</protein>
<dbReference type="CDD" id="cd00303">
    <property type="entry name" value="retropepsin_like"/>
    <property type="match status" value="1"/>
</dbReference>
<reference evidence="1 2" key="1">
    <citation type="submission" date="2014-06" db="EMBL/GenBank/DDBJ databases">
        <title>Evolutionary Origins and Diversification of the Mycorrhizal Mutualists.</title>
        <authorList>
            <consortium name="DOE Joint Genome Institute"/>
            <consortium name="Mycorrhizal Genomics Consortium"/>
            <person name="Kohler A."/>
            <person name="Kuo A."/>
            <person name="Nagy L.G."/>
            <person name="Floudas D."/>
            <person name="Copeland A."/>
            <person name="Barry K.W."/>
            <person name="Cichocki N."/>
            <person name="Veneault-Fourrey C."/>
            <person name="LaButti K."/>
            <person name="Lindquist E.A."/>
            <person name="Lipzen A."/>
            <person name="Lundell T."/>
            <person name="Morin E."/>
            <person name="Murat C."/>
            <person name="Riley R."/>
            <person name="Ohm R."/>
            <person name="Sun H."/>
            <person name="Tunlid A."/>
            <person name="Henrissat B."/>
            <person name="Grigoriev I.V."/>
            <person name="Hibbett D.S."/>
            <person name="Martin F."/>
        </authorList>
    </citation>
    <scope>NUCLEOTIDE SEQUENCE [LARGE SCALE GENOMIC DNA]</scope>
    <source>
        <strain evidence="1 2">SS14</strain>
    </source>
</reference>
<gene>
    <name evidence="1" type="ORF">M422DRAFT_131202</name>
</gene>
<dbReference type="OrthoDB" id="3254954at2759"/>
<dbReference type="EMBL" id="KN837229">
    <property type="protein sequence ID" value="KIJ32261.1"/>
    <property type="molecule type" value="Genomic_DNA"/>
</dbReference>
<dbReference type="Pfam" id="PF08284">
    <property type="entry name" value="RVP_2"/>
    <property type="match status" value="1"/>
</dbReference>
<dbReference type="Proteomes" id="UP000054279">
    <property type="component" value="Unassembled WGS sequence"/>
</dbReference>
<dbReference type="Gene3D" id="2.40.70.10">
    <property type="entry name" value="Acid Proteases"/>
    <property type="match status" value="1"/>
</dbReference>
<evidence type="ECO:0000313" key="2">
    <source>
        <dbReference type="Proteomes" id="UP000054279"/>
    </source>
</evidence>
<feature type="non-terminal residue" evidence="1">
    <location>
        <position position="214"/>
    </location>
</feature>
<evidence type="ECO:0000313" key="1">
    <source>
        <dbReference type="EMBL" id="KIJ32261.1"/>
    </source>
</evidence>
<dbReference type="HOGENOM" id="CLU_047281_1_0_1"/>
<name>A0A0C9V4A1_SPHS4</name>
<dbReference type="AlphaFoldDB" id="A0A0C9V4A1"/>
<feature type="non-terminal residue" evidence="1">
    <location>
        <position position="1"/>
    </location>
</feature>
<sequence>IDGAKAHCLLGSGCEGIMMSSDFVRANKLPKLELEKPVILQLGCVGSKSTVQYGLTVKILLGNQKYDEYFDITNVNYYDIILGTPFLHQFEILLDFKNNCVKLGKLRGKGNEQHVYGVQSRISLTKSDIPVLREAWQNRYADTFGDIPLELPPFREVNHEIKLIDSLKVIQYRTPRCPESLKEQLIDKINKYVTAGWWRQMSTQQAVPMLCLAK</sequence>
<dbReference type="SUPFAM" id="SSF50630">
    <property type="entry name" value="Acid proteases"/>
    <property type="match status" value="1"/>
</dbReference>
<proteinExistence type="predicted"/>